<feature type="non-terminal residue" evidence="1">
    <location>
        <position position="59"/>
    </location>
</feature>
<sequence>MDGFHSGLSRVPLLLPSDHQGHVIKSEAEFQAAMDSLGRSGDHMSLYHGGHGSGALVNS</sequence>
<dbReference type="EMBL" id="CAXITT010000045">
    <property type="protein sequence ID" value="CAL1529246.1"/>
    <property type="molecule type" value="Genomic_DNA"/>
</dbReference>
<dbReference type="AlphaFoldDB" id="A0AAV2H6A8"/>
<reference evidence="1 2" key="1">
    <citation type="submission" date="2024-04" db="EMBL/GenBank/DDBJ databases">
        <authorList>
            <consortium name="Genoscope - CEA"/>
            <person name="William W."/>
        </authorList>
    </citation>
    <scope>NUCLEOTIDE SEQUENCE [LARGE SCALE GENOMIC DNA]</scope>
</reference>
<evidence type="ECO:0000313" key="1">
    <source>
        <dbReference type="EMBL" id="CAL1529246.1"/>
    </source>
</evidence>
<organism evidence="1 2">
    <name type="scientific">Lymnaea stagnalis</name>
    <name type="common">Great pond snail</name>
    <name type="synonym">Helix stagnalis</name>
    <dbReference type="NCBI Taxonomy" id="6523"/>
    <lineage>
        <taxon>Eukaryota</taxon>
        <taxon>Metazoa</taxon>
        <taxon>Spiralia</taxon>
        <taxon>Lophotrochozoa</taxon>
        <taxon>Mollusca</taxon>
        <taxon>Gastropoda</taxon>
        <taxon>Heterobranchia</taxon>
        <taxon>Euthyneura</taxon>
        <taxon>Panpulmonata</taxon>
        <taxon>Hygrophila</taxon>
        <taxon>Lymnaeoidea</taxon>
        <taxon>Lymnaeidae</taxon>
        <taxon>Lymnaea</taxon>
    </lineage>
</organism>
<protein>
    <submittedName>
        <fullName evidence="1">Uncharacterized protein</fullName>
    </submittedName>
</protein>
<dbReference type="Proteomes" id="UP001497497">
    <property type="component" value="Unassembled WGS sequence"/>
</dbReference>
<keyword evidence="2" id="KW-1185">Reference proteome</keyword>
<comment type="caution">
    <text evidence="1">The sequence shown here is derived from an EMBL/GenBank/DDBJ whole genome shotgun (WGS) entry which is preliminary data.</text>
</comment>
<accession>A0AAV2H6A8</accession>
<evidence type="ECO:0000313" key="2">
    <source>
        <dbReference type="Proteomes" id="UP001497497"/>
    </source>
</evidence>
<name>A0AAV2H6A8_LYMST</name>
<gene>
    <name evidence="1" type="ORF">GSLYS_00003401001</name>
</gene>
<proteinExistence type="predicted"/>